<feature type="compositionally biased region" description="Basic and acidic residues" evidence="1">
    <location>
        <begin position="284"/>
        <end position="299"/>
    </location>
</feature>
<protein>
    <submittedName>
        <fullName evidence="2">Uncharacterized protein</fullName>
    </submittedName>
</protein>
<reference evidence="2 3" key="1">
    <citation type="submission" date="2024-03" db="EMBL/GenBank/DDBJ databases">
        <title>The genome assembly and annotation of the cricket Gryllus longicercus Weissman &amp; Gray.</title>
        <authorList>
            <person name="Szrajer S."/>
            <person name="Gray D."/>
            <person name="Ylla G."/>
        </authorList>
    </citation>
    <scope>NUCLEOTIDE SEQUENCE [LARGE SCALE GENOMIC DNA]</scope>
    <source>
        <strain evidence="2">DAG 2021-001</strain>
        <tissue evidence="2">Whole body minus gut</tissue>
    </source>
</reference>
<organism evidence="2 3">
    <name type="scientific">Gryllus longicercus</name>
    <dbReference type="NCBI Taxonomy" id="2509291"/>
    <lineage>
        <taxon>Eukaryota</taxon>
        <taxon>Metazoa</taxon>
        <taxon>Ecdysozoa</taxon>
        <taxon>Arthropoda</taxon>
        <taxon>Hexapoda</taxon>
        <taxon>Insecta</taxon>
        <taxon>Pterygota</taxon>
        <taxon>Neoptera</taxon>
        <taxon>Polyneoptera</taxon>
        <taxon>Orthoptera</taxon>
        <taxon>Ensifera</taxon>
        <taxon>Gryllidea</taxon>
        <taxon>Grylloidea</taxon>
        <taxon>Gryllidae</taxon>
        <taxon>Gryllinae</taxon>
        <taxon>Gryllus</taxon>
    </lineage>
</organism>
<evidence type="ECO:0000313" key="3">
    <source>
        <dbReference type="Proteomes" id="UP001378592"/>
    </source>
</evidence>
<dbReference type="AlphaFoldDB" id="A0AAN9ZIP6"/>
<dbReference type="PANTHER" id="PTHR10773">
    <property type="entry name" value="DNA-DIRECTED RNA POLYMERASES I, II, AND III SUBUNIT RPABC2"/>
    <property type="match status" value="1"/>
</dbReference>
<comment type="caution">
    <text evidence="2">The sequence shown here is derived from an EMBL/GenBank/DDBJ whole genome shotgun (WGS) entry which is preliminary data.</text>
</comment>
<dbReference type="Proteomes" id="UP001378592">
    <property type="component" value="Unassembled WGS sequence"/>
</dbReference>
<accession>A0AAN9ZIP6</accession>
<evidence type="ECO:0000256" key="1">
    <source>
        <dbReference type="SAM" id="MobiDB-lite"/>
    </source>
</evidence>
<dbReference type="EMBL" id="JAZDUA010000005">
    <property type="protein sequence ID" value="KAK7874095.1"/>
    <property type="molecule type" value="Genomic_DNA"/>
</dbReference>
<sequence length="299" mass="34755">MGDDVKKRWKKGNGRLSEEIKKLRNARKAYVTARNISVSAKDAPMQQSNCKCKYSCKTIPYDQKMLLFNDFYKADHNKQQNYLLGLLQVKHVSRRRHGQYNDPAESRRQTTVLYTVPNGNGEIVQVCEKTFCNTFAVSGKRCQLLVKLKQSGNPVYIETRGNRQSNRKFSDSDRTLVCSHIESFPRYESHYGRKDSSKEYLSPDLNISRLYQAFKEKYPDSPVTYRYYYLIFNKQFKSKLSFKRPRTDTCPTCDLLCCKIATSVGTAKSESRNKLNLHHKKAEKARNEMKKDFAESQAL</sequence>
<evidence type="ECO:0000313" key="2">
    <source>
        <dbReference type="EMBL" id="KAK7874095.1"/>
    </source>
</evidence>
<feature type="region of interest" description="Disordered" evidence="1">
    <location>
        <begin position="279"/>
        <end position="299"/>
    </location>
</feature>
<keyword evidence="3" id="KW-1185">Reference proteome</keyword>
<proteinExistence type="predicted"/>
<name>A0AAN9ZIP6_9ORTH</name>
<gene>
    <name evidence="2" type="ORF">R5R35_004639</name>
</gene>
<dbReference type="PANTHER" id="PTHR10773:SF19">
    <property type="match status" value="1"/>
</dbReference>